<dbReference type="AlphaFoldDB" id="A0A853I9M6"/>
<dbReference type="EMBL" id="JACCKB010000214">
    <property type="protein sequence ID" value="NYZ69993.1"/>
    <property type="molecule type" value="Genomic_DNA"/>
</dbReference>
<protein>
    <submittedName>
        <fullName evidence="1">Uncharacterized protein</fullName>
    </submittedName>
</protein>
<evidence type="ECO:0000313" key="2">
    <source>
        <dbReference type="Proteomes" id="UP000569732"/>
    </source>
</evidence>
<evidence type="ECO:0000313" key="1">
    <source>
        <dbReference type="EMBL" id="NYZ69993.1"/>
    </source>
</evidence>
<sequence>MNDVLCNQLEVGDKVLYSTIGSYLLPGLVEKQDEYLKDYLWVDGCRCYYKTVIKLENNYGKQAG</sequence>
<organism evidence="1 2">
    <name type="scientific">Spartinivicinus marinus</name>
    <dbReference type="NCBI Taxonomy" id="2994442"/>
    <lineage>
        <taxon>Bacteria</taxon>
        <taxon>Pseudomonadati</taxon>
        <taxon>Pseudomonadota</taxon>
        <taxon>Gammaproteobacteria</taxon>
        <taxon>Oceanospirillales</taxon>
        <taxon>Zooshikellaceae</taxon>
        <taxon>Spartinivicinus</taxon>
    </lineage>
</organism>
<accession>A0A853I9M6</accession>
<gene>
    <name evidence="1" type="ORF">H0A36_28675</name>
</gene>
<dbReference type="RefSeq" id="WP_180571941.1">
    <property type="nucleotide sequence ID" value="NZ_JACCKB010000214.1"/>
</dbReference>
<proteinExistence type="predicted"/>
<dbReference type="Proteomes" id="UP000569732">
    <property type="component" value="Unassembled WGS sequence"/>
</dbReference>
<name>A0A853I9M6_9GAMM</name>
<reference evidence="1 2" key="1">
    <citation type="submission" date="2020-07" db="EMBL/GenBank/DDBJ databases">
        <title>Endozoicomonas sp. nov., isolated from sediment.</title>
        <authorList>
            <person name="Gu T."/>
        </authorList>
    </citation>
    <scope>NUCLEOTIDE SEQUENCE [LARGE SCALE GENOMIC DNA]</scope>
    <source>
        <strain evidence="1 2">SM1973</strain>
    </source>
</reference>
<comment type="caution">
    <text evidence="1">The sequence shown here is derived from an EMBL/GenBank/DDBJ whole genome shotgun (WGS) entry which is preliminary data.</text>
</comment>
<keyword evidence="2" id="KW-1185">Reference proteome</keyword>